<keyword evidence="5" id="KW-0336">GPI-anchor</keyword>
<feature type="binding site" evidence="14">
    <location>
        <position position="130"/>
    </location>
    <ligand>
        <name>Zn(2+)</name>
        <dbReference type="ChEBI" id="CHEBI:29105"/>
        <label>2</label>
    </ligand>
</feature>
<comment type="cofactor">
    <cofactor evidence="14">
        <name>Zn(2+)</name>
        <dbReference type="ChEBI" id="CHEBI:29105"/>
    </cofactor>
    <text evidence="14">Binds 2 Zn(2+) ions.</text>
</comment>
<dbReference type="OrthoDB" id="5818554at2759"/>
<feature type="binding site" evidence="14">
    <location>
        <position position="524"/>
    </location>
    <ligand>
        <name>Zn(2+)</name>
        <dbReference type="ChEBI" id="CHEBI:29105"/>
        <label>2</label>
    </ligand>
</feature>
<dbReference type="STRING" id="30019.A0A0M4EG69"/>
<feature type="binding site" evidence="14">
    <location>
        <position position="411"/>
    </location>
    <ligand>
        <name>Zn(2+)</name>
        <dbReference type="ChEBI" id="CHEBI:29105"/>
        <label>2</label>
    </ligand>
</feature>
<dbReference type="InterPro" id="IPR001952">
    <property type="entry name" value="Alkaline_phosphatase"/>
</dbReference>
<keyword evidence="12" id="KW-0449">Lipoprotein</keyword>
<feature type="binding site" evidence="14">
    <location>
        <position position="449"/>
    </location>
    <ligand>
        <name>Zn(2+)</name>
        <dbReference type="ChEBI" id="CHEBI:29105"/>
        <label>2</label>
    </ligand>
</feature>
<feature type="active site" description="Phosphoserine intermediate" evidence="13">
    <location>
        <position position="180"/>
    </location>
</feature>
<dbReference type="GO" id="GO:0046872">
    <property type="term" value="F:metal ion binding"/>
    <property type="evidence" value="ECO:0007669"/>
    <property type="project" value="UniProtKB-KW"/>
</dbReference>
<evidence type="ECO:0000256" key="16">
    <source>
        <dbReference type="RuleBase" id="RU003947"/>
    </source>
</evidence>
<evidence type="ECO:0000256" key="2">
    <source>
        <dbReference type="ARBA" id="ARBA00005984"/>
    </source>
</evidence>
<evidence type="ECO:0000256" key="14">
    <source>
        <dbReference type="PIRSR" id="PIRSR601952-2"/>
    </source>
</evidence>
<accession>A0A0M4EG69</accession>
<dbReference type="Proteomes" id="UP000494163">
    <property type="component" value="Chromosome 2R"/>
</dbReference>
<comment type="subcellular location">
    <subcellularLocation>
        <location evidence="1">Cell membrane</location>
        <topology evidence="1">Lipid-anchor</topology>
        <topology evidence="1">GPI-anchor</topology>
    </subcellularLocation>
</comment>
<evidence type="ECO:0000256" key="13">
    <source>
        <dbReference type="PIRSR" id="PIRSR601952-1"/>
    </source>
</evidence>
<evidence type="ECO:0000256" key="4">
    <source>
        <dbReference type="ARBA" id="ARBA00022475"/>
    </source>
</evidence>
<evidence type="ECO:0000256" key="11">
    <source>
        <dbReference type="ARBA" id="ARBA00023180"/>
    </source>
</evidence>
<evidence type="ECO:0000256" key="10">
    <source>
        <dbReference type="ARBA" id="ARBA00023136"/>
    </source>
</evidence>
<dbReference type="Pfam" id="PF00245">
    <property type="entry name" value="Alk_phosphatase"/>
    <property type="match status" value="2"/>
</dbReference>
<comment type="catalytic activity">
    <reaction evidence="16">
        <text>a phosphate monoester + H2O = an alcohol + phosphate</text>
        <dbReference type="Rhea" id="RHEA:15017"/>
        <dbReference type="ChEBI" id="CHEBI:15377"/>
        <dbReference type="ChEBI" id="CHEBI:30879"/>
        <dbReference type="ChEBI" id="CHEBI:43474"/>
        <dbReference type="ChEBI" id="CHEBI:67140"/>
        <dbReference type="EC" id="3.1.3.1"/>
    </reaction>
</comment>
<evidence type="ECO:0000256" key="8">
    <source>
        <dbReference type="ARBA" id="ARBA00022833"/>
    </source>
</evidence>
<keyword evidence="11" id="KW-0325">Glycoprotein</keyword>
<proteinExistence type="inferred from homology"/>
<feature type="binding site" evidence="14">
    <location>
        <position position="130"/>
    </location>
    <ligand>
        <name>Mg(2+)</name>
        <dbReference type="ChEBI" id="CHEBI:18420"/>
    </ligand>
</feature>
<dbReference type="AlphaFoldDB" id="A0A0M4EG69"/>
<sequence>MNQYIGKAVSRCLGFLKYPKTSLLRILRNYSKDFKDKVLSALVTAAWAAAFELPEIHKQEHLVGGVQRIFTRGSENIMDPNALAKNKTSPLQEQDAQFWYDLAHEEIAKRLKQPQPDQRKAKNVIMFLGDGMSLSTVTAARILQGQLKGNTGEEDALTFEKFPYAGLSKTYCTNAQVPDSACTATAYLCGVKTSIVALGITAAVNFNNCSGSEDPAHQVSSIAAWAQAAGKASGIVTTTALTHASPSGAYAHTTNRFFESDTDILTYGEGKSHPDSCTDIATQLITQAPGKNFDVMLGGGMSKFLPKSIQDPFGNAGIRSDGINLLAKWQALHPDGALAYNRDQLLGVDTSRLGKLIGLFNSGIMDFHKQADAVLKPTLAEMTQKAIEMVSKNDEGYFLFVEGGLIDYGNHFNQPQFALDEVHEMSKAVQTALDMTNPEETLIVVTADHAHPLSISGYPGRGSDILGLNPNGDDLNGVKYATLNYAVGMEQYLDEHGQRIDLTEHIKNPDFTYPSYIKCEQGVHAGDDVGIFATGPQSHLFTGVMQQSTIPHLMAYAACIGNGPKLLHKFPLGTGRSDMSSIIEEIINIFVKNRTSPLQERDAQFWYNLSHEEMATRLKQPQPDQRKAKNVIMFLGDGMSLTTIAAARILQGQLKGNPGEEDALTFEKFPYTGLSKTYCTNAQVPDSACTATAYLCGVKTNIIALGINGGVEYNNCSGSEDPANHVSSIAAWAQAAGKSSGIVTTTTLTHASPSGAYAHTTSRFFESDTDILTYGAGKSHPDSCTDIATQLITQAPGKHFDVMLGGGMGKFLPKHIQDPFGKAGERSDGVNLLSKWQALHPDGALAYNRAQLLSVNASRLGKLIGLFDSGLMDLHKQADAALTPTLEEMTQKAIEMVSKNDKGYFLFVEGGNIDSANHANMPQLALDEVHEMAKAVQKALDMTNPEETLIVVTSDHAHPLSISGYPGRGSDILGLNPNGADLNGVKYATLNYAVGMEQYLDAQGQRIDLTEQIKRPDFVFPSYIKGYPGVHSGDDVGIFATGPQSHLFTGVMQQSTIPHLMAYASCIGNGPKLCDRFNK</sequence>
<keyword evidence="6 14" id="KW-0479">Metal-binding</keyword>
<keyword evidence="7 16" id="KW-0378">Hydrolase</keyword>
<keyword evidence="8 14" id="KW-0862">Zinc</keyword>
<evidence type="ECO:0000256" key="7">
    <source>
        <dbReference type="ARBA" id="ARBA00022801"/>
    </source>
</evidence>
<name>A0A0M4EG69_DROBS</name>
<dbReference type="PANTHER" id="PTHR11596:SF91">
    <property type="entry name" value="ALKALINE PHOSPHATASE-RELATED"/>
    <property type="match status" value="1"/>
</dbReference>
<evidence type="ECO:0000313" key="17">
    <source>
        <dbReference type="EMBL" id="ALC42488.1"/>
    </source>
</evidence>
<keyword evidence="10" id="KW-0472">Membrane</keyword>
<dbReference type="OMA" id="CEYDHEA"/>
<evidence type="ECO:0000256" key="12">
    <source>
        <dbReference type="ARBA" id="ARBA00023288"/>
    </source>
</evidence>
<feature type="binding site" evidence="14">
    <location>
        <position position="448"/>
    </location>
    <ligand>
        <name>Zn(2+)</name>
        <dbReference type="ChEBI" id="CHEBI:29105"/>
        <label>2</label>
    </ligand>
</feature>
<dbReference type="CDD" id="cd16012">
    <property type="entry name" value="ALP"/>
    <property type="match status" value="2"/>
</dbReference>
<dbReference type="InterPro" id="IPR017850">
    <property type="entry name" value="Alkaline_phosphatase_core_sf"/>
</dbReference>
<evidence type="ECO:0000256" key="3">
    <source>
        <dbReference type="ARBA" id="ARBA00012647"/>
    </source>
</evidence>
<dbReference type="PRINTS" id="PR00113">
    <property type="entry name" value="ALKPHPHTASE"/>
</dbReference>
<feature type="binding site" evidence="14">
    <location>
        <position position="407"/>
    </location>
    <ligand>
        <name>Zn(2+)</name>
        <dbReference type="ChEBI" id="CHEBI:29105"/>
        <label>2</label>
    </ligand>
</feature>
<feature type="binding site" evidence="14">
    <location>
        <position position="402"/>
    </location>
    <ligand>
        <name>Mg(2+)</name>
        <dbReference type="ChEBI" id="CHEBI:18420"/>
    </ligand>
</feature>
<gene>
    <name evidence="17" type="ORF">Dbus_chr2Rg2067</name>
</gene>
<dbReference type="InterPro" id="IPR018299">
    <property type="entry name" value="Alkaline_phosphatase_AS"/>
</dbReference>
<protein>
    <recommendedName>
        <fullName evidence="3 16">Alkaline phosphatase</fullName>
        <ecNumber evidence="3 16">3.1.3.1</ecNumber>
    </recommendedName>
</protein>
<keyword evidence="18" id="KW-1185">Reference proteome</keyword>
<comment type="cofactor">
    <cofactor evidence="14">
        <name>Mg(2+)</name>
        <dbReference type="ChEBI" id="CHEBI:18420"/>
    </cofactor>
    <text evidence="14">Binds 1 Mg(2+) ion.</text>
</comment>
<evidence type="ECO:0000256" key="1">
    <source>
        <dbReference type="ARBA" id="ARBA00004609"/>
    </source>
</evidence>
<keyword evidence="4" id="KW-1003">Cell membrane</keyword>
<dbReference type="SUPFAM" id="SSF53649">
    <property type="entry name" value="Alkaline phosphatase-like"/>
    <property type="match status" value="2"/>
</dbReference>
<dbReference type="GO" id="GO:0098552">
    <property type="term" value="C:side of membrane"/>
    <property type="evidence" value="ECO:0007669"/>
    <property type="project" value="UniProtKB-KW"/>
</dbReference>
<dbReference type="SMART" id="SM00098">
    <property type="entry name" value="alkPPc"/>
    <property type="match status" value="2"/>
</dbReference>
<dbReference type="SMR" id="A0A0M4EG69"/>
<organism evidence="17 18">
    <name type="scientific">Drosophila busckii</name>
    <name type="common">Fruit fly</name>
    <dbReference type="NCBI Taxonomy" id="30019"/>
    <lineage>
        <taxon>Eukaryota</taxon>
        <taxon>Metazoa</taxon>
        <taxon>Ecdysozoa</taxon>
        <taxon>Arthropoda</taxon>
        <taxon>Hexapoda</taxon>
        <taxon>Insecta</taxon>
        <taxon>Pterygota</taxon>
        <taxon>Neoptera</taxon>
        <taxon>Endopterygota</taxon>
        <taxon>Diptera</taxon>
        <taxon>Brachycera</taxon>
        <taxon>Muscomorpha</taxon>
        <taxon>Ephydroidea</taxon>
        <taxon>Drosophilidae</taxon>
        <taxon>Drosophila</taxon>
    </lineage>
</organism>
<evidence type="ECO:0000313" key="18">
    <source>
        <dbReference type="Proteomes" id="UP000494163"/>
    </source>
</evidence>
<evidence type="ECO:0000256" key="9">
    <source>
        <dbReference type="ARBA" id="ARBA00022842"/>
    </source>
</evidence>
<dbReference type="PANTHER" id="PTHR11596">
    <property type="entry name" value="ALKALINE PHOSPHATASE"/>
    <property type="match status" value="1"/>
</dbReference>
<dbReference type="PROSITE" id="PS00123">
    <property type="entry name" value="ALKALINE_PHOSPHATASE"/>
    <property type="match status" value="2"/>
</dbReference>
<dbReference type="Gene3D" id="3.40.720.10">
    <property type="entry name" value="Alkaline Phosphatase, subunit A"/>
    <property type="match status" value="2"/>
</dbReference>
<dbReference type="EC" id="3.1.3.1" evidence="3 16"/>
<dbReference type="EMBL" id="CP012524">
    <property type="protein sequence ID" value="ALC42488.1"/>
    <property type="molecule type" value="Genomic_DNA"/>
</dbReference>
<feature type="binding site" evidence="14">
    <location>
        <position position="243"/>
    </location>
    <ligand>
        <name>Mg(2+)</name>
        <dbReference type="ChEBI" id="CHEBI:18420"/>
    </ligand>
</feature>
<dbReference type="GO" id="GO:0005886">
    <property type="term" value="C:plasma membrane"/>
    <property type="evidence" value="ECO:0007669"/>
    <property type="project" value="UniProtKB-SubCell"/>
</dbReference>
<evidence type="ECO:0000256" key="15">
    <source>
        <dbReference type="RuleBase" id="RU003946"/>
    </source>
</evidence>
<evidence type="ECO:0000256" key="5">
    <source>
        <dbReference type="ARBA" id="ARBA00022622"/>
    </source>
</evidence>
<reference evidence="17 18" key="1">
    <citation type="submission" date="2015-08" db="EMBL/GenBank/DDBJ databases">
        <title>Ancestral chromatin configuration constrains chromatin evolution on differentiating sex chromosomes in Drosophila.</title>
        <authorList>
            <person name="Zhou Q."/>
            <person name="Bachtrog D."/>
        </authorList>
    </citation>
    <scope>NUCLEOTIDE SEQUENCE [LARGE SCALE GENOMIC DNA]</scope>
    <source>
        <tissue evidence="17">Whole larvae</tissue>
    </source>
</reference>
<feature type="binding site" evidence="14">
    <location>
        <position position="245"/>
    </location>
    <ligand>
        <name>Mg(2+)</name>
        <dbReference type="ChEBI" id="CHEBI:18420"/>
    </ligand>
</feature>
<dbReference type="FunFam" id="3.40.720.10:FF:000008">
    <property type="entry name" value="Alkaline phosphatase"/>
    <property type="match status" value="2"/>
</dbReference>
<comment type="similarity">
    <text evidence="2 15">Belongs to the alkaline phosphatase family.</text>
</comment>
<evidence type="ECO:0000256" key="6">
    <source>
        <dbReference type="ARBA" id="ARBA00022723"/>
    </source>
</evidence>
<dbReference type="GO" id="GO:0004035">
    <property type="term" value="F:alkaline phosphatase activity"/>
    <property type="evidence" value="ECO:0007669"/>
    <property type="project" value="UniProtKB-EC"/>
</dbReference>
<keyword evidence="9 14" id="KW-0460">Magnesium</keyword>